<comment type="caution">
    <text evidence="7">The sequence shown here is derived from an EMBL/GenBank/DDBJ whole genome shotgun (WGS) entry which is preliminary data.</text>
</comment>
<dbReference type="SMART" id="SM00267">
    <property type="entry name" value="GGDEF"/>
    <property type="match status" value="1"/>
</dbReference>
<reference evidence="7 8" key="1">
    <citation type="submission" date="2018-09" db="EMBL/GenBank/DDBJ databases">
        <title>Alcanivorax profundi sp. nov., isolated from 1000 m-depth seawater of the Mariana Trench.</title>
        <authorList>
            <person name="Liu J."/>
        </authorList>
    </citation>
    <scope>NUCLEOTIDE SEQUENCE [LARGE SCALE GENOMIC DNA]</scope>
    <source>
        <strain evidence="7 8">MTEO17</strain>
    </source>
</reference>
<dbReference type="AlphaFoldDB" id="A0A418XX26"/>
<feature type="transmembrane region" description="Helical" evidence="5">
    <location>
        <begin position="212"/>
        <end position="228"/>
    </location>
</feature>
<feature type="transmembrane region" description="Helical" evidence="5">
    <location>
        <begin position="77"/>
        <end position="96"/>
    </location>
</feature>
<keyword evidence="5" id="KW-0472">Membrane</keyword>
<sequence length="432" mass="47608">MSQPPQSRSSVSPETAAPGTVATAMDSARDPHGEQHKTQLRALLDDPRGTRARFPAPLEARYREQAQTLTLTMQRAYWPWVALTVTAFCVLGFFMAGEYHTLINQLNVVIFVAVMLPVCVLRLPRLAPHINKFNGLAAAVTLLAMHFVSLALPDSARQKSVSEYAIIFITIAAFTIARLPVKQAAAWVIATLVTTPVMAWLFGLNMDLDRQIYFAGGSLVIGYLLGFIQDSRERTVFLQSQLLEQEKEQLETLSETLAQASRSDKLTGLPNRRHFDEMLDMQWKLAMREGKPVNLMFMDIDDFKAFNDYYGHQVGDDCLLRVANALGSQALRGSDFIARYGGEEFVALFPGTDAEGLSAIAHRLIAAVDALQIPHARARAAEHVTLSVGIATVTPTPENHHSDLVRMADEALYTAKGTGRHRFVVATDGSGE</sequence>
<protein>
    <recommendedName>
        <fullName evidence="2">diguanylate cyclase</fullName>
        <ecNumber evidence="2">2.7.7.65</ecNumber>
    </recommendedName>
</protein>
<dbReference type="PANTHER" id="PTHR45138">
    <property type="entry name" value="REGULATORY COMPONENTS OF SENSORY TRANSDUCTION SYSTEM"/>
    <property type="match status" value="1"/>
</dbReference>
<comment type="catalytic activity">
    <reaction evidence="3">
        <text>2 GTP = 3',3'-c-di-GMP + 2 diphosphate</text>
        <dbReference type="Rhea" id="RHEA:24898"/>
        <dbReference type="ChEBI" id="CHEBI:33019"/>
        <dbReference type="ChEBI" id="CHEBI:37565"/>
        <dbReference type="ChEBI" id="CHEBI:58805"/>
        <dbReference type="EC" id="2.7.7.65"/>
    </reaction>
</comment>
<dbReference type="InterPro" id="IPR029787">
    <property type="entry name" value="Nucleotide_cyclase"/>
</dbReference>
<dbReference type="NCBIfam" id="TIGR00254">
    <property type="entry name" value="GGDEF"/>
    <property type="match status" value="1"/>
</dbReference>
<dbReference type="Pfam" id="PF00990">
    <property type="entry name" value="GGDEF"/>
    <property type="match status" value="1"/>
</dbReference>
<feature type="transmembrane region" description="Helical" evidence="5">
    <location>
        <begin position="186"/>
        <end position="206"/>
    </location>
</feature>
<dbReference type="FunFam" id="3.30.70.270:FF:000001">
    <property type="entry name" value="Diguanylate cyclase domain protein"/>
    <property type="match status" value="1"/>
</dbReference>
<evidence type="ECO:0000256" key="1">
    <source>
        <dbReference type="ARBA" id="ARBA00001946"/>
    </source>
</evidence>
<feature type="transmembrane region" description="Helical" evidence="5">
    <location>
        <begin position="102"/>
        <end position="121"/>
    </location>
</feature>
<dbReference type="InterPro" id="IPR043128">
    <property type="entry name" value="Rev_trsase/Diguanyl_cyclase"/>
</dbReference>
<dbReference type="GO" id="GO:0052621">
    <property type="term" value="F:diguanylate cyclase activity"/>
    <property type="evidence" value="ECO:0007669"/>
    <property type="project" value="UniProtKB-EC"/>
</dbReference>
<evidence type="ECO:0000256" key="3">
    <source>
        <dbReference type="ARBA" id="ARBA00034247"/>
    </source>
</evidence>
<dbReference type="EC" id="2.7.7.65" evidence="2"/>
<evidence type="ECO:0000256" key="2">
    <source>
        <dbReference type="ARBA" id="ARBA00012528"/>
    </source>
</evidence>
<feature type="compositionally biased region" description="Basic and acidic residues" evidence="4">
    <location>
        <begin position="27"/>
        <end position="44"/>
    </location>
</feature>
<feature type="transmembrane region" description="Helical" evidence="5">
    <location>
        <begin position="164"/>
        <end position="181"/>
    </location>
</feature>
<accession>A0A418XX26</accession>
<dbReference type="GO" id="GO:0005886">
    <property type="term" value="C:plasma membrane"/>
    <property type="evidence" value="ECO:0007669"/>
    <property type="project" value="TreeGrafter"/>
</dbReference>
<dbReference type="PANTHER" id="PTHR45138:SF9">
    <property type="entry name" value="DIGUANYLATE CYCLASE DGCM-RELATED"/>
    <property type="match status" value="1"/>
</dbReference>
<feature type="transmembrane region" description="Helical" evidence="5">
    <location>
        <begin position="133"/>
        <end position="152"/>
    </location>
</feature>
<keyword evidence="5" id="KW-1133">Transmembrane helix</keyword>
<organism evidence="7 8">
    <name type="scientific">Alcanivorax profundi</name>
    <dbReference type="NCBI Taxonomy" id="2338368"/>
    <lineage>
        <taxon>Bacteria</taxon>
        <taxon>Pseudomonadati</taxon>
        <taxon>Pseudomonadota</taxon>
        <taxon>Gammaproteobacteria</taxon>
        <taxon>Oceanospirillales</taxon>
        <taxon>Alcanivoracaceae</taxon>
        <taxon>Alcanivorax</taxon>
    </lineage>
</organism>
<evidence type="ECO:0000256" key="4">
    <source>
        <dbReference type="SAM" id="MobiDB-lite"/>
    </source>
</evidence>
<evidence type="ECO:0000313" key="7">
    <source>
        <dbReference type="EMBL" id="RJG17377.1"/>
    </source>
</evidence>
<dbReference type="GO" id="GO:1902201">
    <property type="term" value="P:negative regulation of bacterial-type flagellum-dependent cell motility"/>
    <property type="evidence" value="ECO:0007669"/>
    <property type="project" value="TreeGrafter"/>
</dbReference>
<dbReference type="GO" id="GO:0043709">
    <property type="term" value="P:cell adhesion involved in single-species biofilm formation"/>
    <property type="evidence" value="ECO:0007669"/>
    <property type="project" value="TreeGrafter"/>
</dbReference>
<gene>
    <name evidence="7" type="ORF">D4A39_11690</name>
</gene>
<dbReference type="InterPro" id="IPR000160">
    <property type="entry name" value="GGDEF_dom"/>
</dbReference>
<comment type="cofactor">
    <cofactor evidence="1">
        <name>Mg(2+)</name>
        <dbReference type="ChEBI" id="CHEBI:18420"/>
    </cofactor>
</comment>
<evidence type="ECO:0000313" key="8">
    <source>
        <dbReference type="Proteomes" id="UP000283734"/>
    </source>
</evidence>
<dbReference type="Proteomes" id="UP000283734">
    <property type="component" value="Unassembled WGS sequence"/>
</dbReference>
<keyword evidence="5" id="KW-0812">Transmembrane</keyword>
<feature type="domain" description="GGDEF" evidence="6">
    <location>
        <begin position="291"/>
        <end position="428"/>
    </location>
</feature>
<dbReference type="EMBL" id="QYYA01000003">
    <property type="protein sequence ID" value="RJG17377.1"/>
    <property type="molecule type" value="Genomic_DNA"/>
</dbReference>
<proteinExistence type="predicted"/>
<feature type="compositionally biased region" description="Low complexity" evidence="4">
    <location>
        <begin position="1"/>
        <end position="13"/>
    </location>
</feature>
<feature type="region of interest" description="Disordered" evidence="4">
    <location>
        <begin position="1"/>
        <end position="44"/>
    </location>
</feature>
<dbReference type="PROSITE" id="PS50887">
    <property type="entry name" value="GGDEF"/>
    <property type="match status" value="1"/>
</dbReference>
<dbReference type="InterPro" id="IPR050469">
    <property type="entry name" value="Diguanylate_Cyclase"/>
</dbReference>
<dbReference type="SUPFAM" id="SSF55073">
    <property type="entry name" value="Nucleotide cyclase"/>
    <property type="match status" value="1"/>
</dbReference>
<evidence type="ECO:0000259" key="6">
    <source>
        <dbReference type="PROSITE" id="PS50887"/>
    </source>
</evidence>
<keyword evidence="8" id="KW-1185">Reference proteome</keyword>
<dbReference type="Gene3D" id="3.30.70.270">
    <property type="match status" value="1"/>
</dbReference>
<name>A0A418XX26_9GAMM</name>
<evidence type="ECO:0000256" key="5">
    <source>
        <dbReference type="SAM" id="Phobius"/>
    </source>
</evidence>
<dbReference type="CDD" id="cd01949">
    <property type="entry name" value="GGDEF"/>
    <property type="match status" value="1"/>
</dbReference>